<feature type="region of interest" description="Disordered" evidence="1">
    <location>
        <begin position="518"/>
        <end position="543"/>
    </location>
</feature>
<dbReference type="Proteomes" id="UP000283509">
    <property type="component" value="Unassembled WGS sequence"/>
</dbReference>
<feature type="compositionally biased region" description="Polar residues" evidence="1">
    <location>
        <begin position="494"/>
        <end position="504"/>
    </location>
</feature>
<evidence type="ECO:0000256" key="1">
    <source>
        <dbReference type="SAM" id="MobiDB-lite"/>
    </source>
</evidence>
<protein>
    <submittedName>
        <fullName evidence="2">Uncharacterized protein</fullName>
    </submittedName>
</protein>
<dbReference type="AlphaFoldDB" id="A0A3R7M9M5"/>
<reference evidence="2 3" key="1">
    <citation type="submission" date="2018-04" db="EMBL/GenBank/DDBJ databases">
        <authorList>
            <person name="Zhang X."/>
            <person name="Yuan J."/>
            <person name="Li F."/>
            <person name="Xiang J."/>
        </authorList>
    </citation>
    <scope>NUCLEOTIDE SEQUENCE [LARGE SCALE GENOMIC DNA]</scope>
    <source>
        <tissue evidence="2">Muscle</tissue>
    </source>
</reference>
<accession>A0A3R7M9M5</accession>
<name>A0A3R7M9M5_PENVA</name>
<comment type="caution">
    <text evidence="2">The sequence shown here is derived from an EMBL/GenBank/DDBJ whole genome shotgun (WGS) entry which is preliminary data.</text>
</comment>
<proteinExistence type="predicted"/>
<organism evidence="2 3">
    <name type="scientific">Penaeus vannamei</name>
    <name type="common">Whiteleg shrimp</name>
    <name type="synonym">Litopenaeus vannamei</name>
    <dbReference type="NCBI Taxonomy" id="6689"/>
    <lineage>
        <taxon>Eukaryota</taxon>
        <taxon>Metazoa</taxon>
        <taxon>Ecdysozoa</taxon>
        <taxon>Arthropoda</taxon>
        <taxon>Crustacea</taxon>
        <taxon>Multicrustacea</taxon>
        <taxon>Malacostraca</taxon>
        <taxon>Eumalacostraca</taxon>
        <taxon>Eucarida</taxon>
        <taxon>Decapoda</taxon>
        <taxon>Dendrobranchiata</taxon>
        <taxon>Penaeoidea</taxon>
        <taxon>Penaeidae</taxon>
        <taxon>Penaeus</taxon>
    </lineage>
</organism>
<dbReference type="OrthoDB" id="6371778at2759"/>
<sequence>MLVPADDYYDAERELYTSIVQSASTAMSLIIDKYICLANGLAAPDTDIEDCFGGKNKKKQSLVKYLEDHEPNETTFSQTRTHSLKPQPALQPKICTEEDIQREVQETLQRRKSQLGLPDDYEVQEVQDTELDLESGSDLSEVEDEGDIKDERQKTLVKIEQRLGKHVVVFHFSFLGGRDIDAQVDASCSDTRETPTCPTLKDGDLEMQNSETEPHLHEKKQKPKIRRVLLSNGRIVFKYKMDSEKEMCSQDLPPESLKWSSMIARNSTVELSSIMEDTTVSVIHPMGKMNDRARKQEGGGPGVTQKWKMLPLPEHSTQEARKGIQQNPSQTFVKPQVFPHDANDFKKVNRRNAEESLREAEQSKLLQLYNVKKPMTSVTEQMEQSSSSDEETTLLTVESSSRVVGPFHSSLTTAIKLREQLRDTSDQAVQVNRPTAVSAADSNLQNESAVRRTTKSFWELDDSDDSLPRQTFKATSRPEKQRHISHDPARGQKHLTSMEQSSHSYSILGNLKWPKRKEEKVNIKKPRLMLPSNSLRMGKEQMK</sequence>
<keyword evidence="3" id="KW-1185">Reference proteome</keyword>
<feature type="compositionally biased region" description="Basic and acidic residues" evidence="1">
    <location>
        <begin position="476"/>
        <end position="490"/>
    </location>
</feature>
<evidence type="ECO:0000313" key="2">
    <source>
        <dbReference type="EMBL" id="ROT70859.1"/>
    </source>
</evidence>
<evidence type="ECO:0000313" key="3">
    <source>
        <dbReference type="Proteomes" id="UP000283509"/>
    </source>
</evidence>
<feature type="region of interest" description="Disordered" evidence="1">
    <location>
        <begin position="72"/>
        <end position="91"/>
    </location>
</feature>
<dbReference type="EMBL" id="QCYY01002377">
    <property type="protein sequence ID" value="ROT70859.1"/>
    <property type="molecule type" value="Genomic_DNA"/>
</dbReference>
<gene>
    <name evidence="2" type="ORF">C7M84_010827</name>
</gene>
<feature type="region of interest" description="Disordered" evidence="1">
    <location>
        <begin position="460"/>
        <end position="504"/>
    </location>
</feature>
<reference evidence="2 3" key="2">
    <citation type="submission" date="2019-01" db="EMBL/GenBank/DDBJ databases">
        <title>The decoding of complex shrimp genome reveals the adaptation for benthos swimmer, frequently molting mechanism and breeding impact on genome.</title>
        <authorList>
            <person name="Sun Y."/>
            <person name="Gao Y."/>
            <person name="Yu Y."/>
        </authorList>
    </citation>
    <scope>NUCLEOTIDE SEQUENCE [LARGE SCALE GENOMIC DNA]</scope>
    <source>
        <tissue evidence="2">Muscle</tissue>
    </source>
</reference>